<keyword evidence="1" id="KW-0418">Kinase</keyword>
<dbReference type="PANTHER" id="PTHR40697">
    <property type="entry name" value="ACETOIN CATABOLISM PROTEIN X"/>
    <property type="match status" value="1"/>
</dbReference>
<dbReference type="AlphaFoldDB" id="A0A9D1PXY8"/>
<protein>
    <submittedName>
        <fullName evidence="1">NAD(+)/NADH kinase</fullName>
    </submittedName>
</protein>
<accession>A0A9D1PXY8</accession>
<dbReference type="SUPFAM" id="SSF111331">
    <property type="entry name" value="NAD kinase/diacylglycerol kinase-like"/>
    <property type="match status" value="1"/>
</dbReference>
<reference evidence="1" key="1">
    <citation type="journal article" date="2021" name="PeerJ">
        <title>Extensive microbial diversity within the chicken gut microbiome revealed by metagenomics and culture.</title>
        <authorList>
            <person name="Gilroy R."/>
            <person name="Ravi A."/>
            <person name="Getino M."/>
            <person name="Pursley I."/>
            <person name="Horton D.L."/>
            <person name="Alikhan N.F."/>
            <person name="Baker D."/>
            <person name="Gharbi K."/>
            <person name="Hall N."/>
            <person name="Watson M."/>
            <person name="Adriaenssens E.M."/>
            <person name="Foster-Nyarko E."/>
            <person name="Jarju S."/>
            <person name="Secka A."/>
            <person name="Antonio M."/>
            <person name="Oren A."/>
            <person name="Chaudhuri R.R."/>
            <person name="La Ragione R."/>
            <person name="Hildebrand F."/>
            <person name="Pallen M.J."/>
        </authorList>
    </citation>
    <scope>NUCLEOTIDE SEQUENCE</scope>
    <source>
        <strain evidence="1">ChiHecec2B26-446</strain>
    </source>
</reference>
<reference evidence="1" key="2">
    <citation type="submission" date="2021-04" db="EMBL/GenBank/DDBJ databases">
        <authorList>
            <person name="Gilroy R."/>
        </authorList>
    </citation>
    <scope>NUCLEOTIDE SEQUENCE</scope>
    <source>
        <strain evidence="1">ChiHecec2B26-446</strain>
    </source>
</reference>
<gene>
    <name evidence="1" type="ORF">H9894_10820</name>
</gene>
<dbReference type="GO" id="GO:0005524">
    <property type="term" value="F:ATP binding"/>
    <property type="evidence" value="ECO:0007669"/>
    <property type="project" value="UniProtKB-ARBA"/>
</dbReference>
<organism evidence="1 2">
    <name type="scientific">Candidatus Desulfovibrio intestinipullorum</name>
    <dbReference type="NCBI Taxonomy" id="2838536"/>
    <lineage>
        <taxon>Bacteria</taxon>
        <taxon>Pseudomonadati</taxon>
        <taxon>Thermodesulfobacteriota</taxon>
        <taxon>Desulfovibrionia</taxon>
        <taxon>Desulfovibrionales</taxon>
        <taxon>Desulfovibrionaceae</taxon>
        <taxon>Desulfovibrio</taxon>
    </lineage>
</organism>
<dbReference type="EMBL" id="DXHV01000085">
    <property type="protein sequence ID" value="HIW01660.1"/>
    <property type="molecule type" value="Genomic_DNA"/>
</dbReference>
<dbReference type="Pfam" id="PF01513">
    <property type="entry name" value="NAD_kinase"/>
    <property type="match status" value="1"/>
</dbReference>
<sequence length="334" mass="35349">MKVGLIANPASGKDIRRIVAHGSVFDNQEKVRMVRRILTGLREAGVDEVLFMPDSYAIVERALLDLPADRRPSSIEPLVYWQHNTQEDTVRAAELLEEAGAAVMIVLGGDGTARAACRGSRNLPILALSTGTNNVFPVMTEATVAGLAAGILASGALSMDEGCYEADILEILVNDEVRDLALVDVAVAREAFVGSRAVWDMERISALFLARCKADSIGLSAIGGQIVHCAPASGTGLALNLQGQAQRTVRAAIAPGLFVSAGIVSHSIMHKGETFAVEQSGVLALDGERDLVLHKKDTACVRLALRGVQVVDVPKTLEAARTKGLFARPIGQAL</sequence>
<dbReference type="GO" id="GO:0006741">
    <property type="term" value="P:NADP+ biosynthetic process"/>
    <property type="evidence" value="ECO:0007669"/>
    <property type="project" value="InterPro"/>
</dbReference>
<comment type="caution">
    <text evidence="1">The sequence shown here is derived from an EMBL/GenBank/DDBJ whole genome shotgun (WGS) entry which is preliminary data.</text>
</comment>
<evidence type="ECO:0000313" key="1">
    <source>
        <dbReference type="EMBL" id="HIW01660.1"/>
    </source>
</evidence>
<proteinExistence type="predicted"/>
<dbReference type="InterPro" id="IPR002504">
    <property type="entry name" value="NADK"/>
</dbReference>
<dbReference type="InterPro" id="IPR016064">
    <property type="entry name" value="NAD/diacylglycerol_kinase_sf"/>
</dbReference>
<dbReference type="GO" id="GO:0051287">
    <property type="term" value="F:NAD binding"/>
    <property type="evidence" value="ECO:0007669"/>
    <property type="project" value="UniProtKB-ARBA"/>
</dbReference>
<dbReference type="InterPro" id="IPR039065">
    <property type="entry name" value="AcoX-like"/>
</dbReference>
<dbReference type="InterPro" id="IPR011391">
    <property type="entry name" value="AcoX_kinase"/>
</dbReference>
<evidence type="ECO:0000313" key="2">
    <source>
        <dbReference type="Proteomes" id="UP000886752"/>
    </source>
</evidence>
<dbReference type="Proteomes" id="UP000886752">
    <property type="component" value="Unassembled WGS sequence"/>
</dbReference>
<name>A0A9D1PXY8_9BACT</name>
<keyword evidence="1" id="KW-0808">Transferase</keyword>
<dbReference type="PIRSF" id="PIRSF018567">
    <property type="entry name" value="AcoX"/>
    <property type="match status" value="1"/>
</dbReference>
<dbReference type="PANTHER" id="PTHR40697:SF3">
    <property type="entry name" value="ACETOIN CATABOLISM PROTEIN X"/>
    <property type="match status" value="1"/>
</dbReference>
<dbReference type="GO" id="GO:0003951">
    <property type="term" value="F:NAD+ kinase activity"/>
    <property type="evidence" value="ECO:0007669"/>
    <property type="project" value="InterPro"/>
</dbReference>